<dbReference type="CDD" id="cd08977">
    <property type="entry name" value="SusD"/>
    <property type="match status" value="1"/>
</dbReference>
<evidence type="ECO:0000259" key="6">
    <source>
        <dbReference type="Pfam" id="PF07980"/>
    </source>
</evidence>
<keyword evidence="3" id="KW-0732">Signal</keyword>
<dbReference type="InterPro" id="IPR011990">
    <property type="entry name" value="TPR-like_helical_dom_sf"/>
</dbReference>
<dbReference type="EMBL" id="FNQY01000021">
    <property type="protein sequence ID" value="SEA46877.1"/>
    <property type="molecule type" value="Genomic_DNA"/>
</dbReference>
<reference evidence="8 9" key="1">
    <citation type="submission" date="2016-10" db="EMBL/GenBank/DDBJ databases">
        <authorList>
            <person name="de Groot N.N."/>
        </authorList>
    </citation>
    <scope>NUCLEOTIDE SEQUENCE [LARGE SCALE GENOMIC DNA]</scope>
    <source>
        <strain evidence="8 9">Vu-144</strain>
    </source>
</reference>
<accession>A0A1H4BFK1</accession>
<protein>
    <submittedName>
        <fullName evidence="8">Starch-binding associating with outer membrane</fullName>
    </submittedName>
</protein>
<evidence type="ECO:0000313" key="8">
    <source>
        <dbReference type="EMBL" id="SEA46877.1"/>
    </source>
</evidence>
<dbReference type="STRING" id="551991.SAMN05192529_1212"/>
<dbReference type="PROSITE" id="PS51257">
    <property type="entry name" value="PROKAR_LIPOPROTEIN"/>
    <property type="match status" value="1"/>
</dbReference>
<keyword evidence="5" id="KW-0998">Cell outer membrane</keyword>
<feature type="domain" description="SusD-like N-terminal" evidence="7">
    <location>
        <begin position="21"/>
        <end position="217"/>
    </location>
</feature>
<keyword evidence="4" id="KW-0472">Membrane</keyword>
<proteinExistence type="inferred from homology"/>
<dbReference type="InterPro" id="IPR033985">
    <property type="entry name" value="SusD-like_N"/>
</dbReference>
<evidence type="ECO:0000256" key="4">
    <source>
        <dbReference type="ARBA" id="ARBA00023136"/>
    </source>
</evidence>
<dbReference type="RefSeq" id="WP_091400074.1">
    <property type="nucleotide sequence ID" value="NZ_FNQY01000021.1"/>
</dbReference>
<dbReference type="Proteomes" id="UP000199041">
    <property type="component" value="Unassembled WGS sequence"/>
</dbReference>
<organism evidence="8 9">
    <name type="scientific">Arachidicoccus rhizosphaerae</name>
    <dbReference type="NCBI Taxonomy" id="551991"/>
    <lineage>
        <taxon>Bacteria</taxon>
        <taxon>Pseudomonadati</taxon>
        <taxon>Bacteroidota</taxon>
        <taxon>Chitinophagia</taxon>
        <taxon>Chitinophagales</taxon>
        <taxon>Chitinophagaceae</taxon>
        <taxon>Arachidicoccus</taxon>
    </lineage>
</organism>
<evidence type="ECO:0000256" key="3">
    <source>
        <dbReference type="ARBA" id="ARBA00022729"/>
    </source>
</evidence>
<comment type="similarity">
    <text evidence="2">Belongs to the SusD family.</text>
</comment>
<evidence type="ECO:0000313" key="9">
    <source>
        <dbReference type="Proteomes" id="UP000199041"/>
    </source>
</evidence>
<dbReference type="GO" id="GO:0009279">
    <property type="term" value="C:cell outer membrane"/>
    <property type="evidence" value="ECO:0007669"/>
    <property type="project" value="UniProtKB-SubCell"/>
</dbReference>
<gene>
    <name evidence="8" type="ORF">SAMN05192529_1212</name>
</gene>
<dbReference type="InterPro" id="IPR012944">
    <property type="entry name" value="SusD_RagB_dom"/>
</dbReference>
<dbReference type="Gene3D" id="1.25.40.390">
    <property type="match status" value="1"/>
</dbReference>
<keyword evidence="9" id="KW-1185">Reference proteome</keyword>
<comment type="subcellular location">
    <subcellularLocation>
        <location evidence="1">Cell outer membrane</location>
    </subcellularLocation>
</comment>
<feature type="domain" description="RagB/SusD" evidence="6">
    <location>
        <begin position="296"/>
        <end position="579"/>
    </location>
</feature>
<dbReference type="AlphaFoldDB" id="A0A1H4BFK1"/>
<name>A0A1H4BFK1_9BACT</name>
<dbReference type="Pfam" id="PF14322">
    <property type="entry name" value="SusD-like_3"/>
    <property type="match status" value="1"/>
</dbReference>
<evidence type="ECO:0000256" key="1">
    <source>
        <dbReference type="ARBA" id="ARBA00004442"/>
    </source>
</evidence>
<sequence length="579" mass="64087">MKKLLFIILAGMLFTSCDKLLDESPDYSVNSTNVFDNTTTTQTALNACYGYLINWNGYGQAYFELTLGASGLSWAQTNGSDQDYLVSLNTLNSNGTLGQVWTGFYKTIGECNSFVQNIEGGSLTTDQKNYYAAQARFIRGLCYYNLAGIFGDVPLRIAASDVDSLNMARTPVAEVYNQVATDWKFAAQYLPEELTSDQSTYSMPTKYTAYAYLAKLYWTLGSKENASSSSNWGVAKAYGDSVINAGVYALQSNYNQLFVTGENDTKESIFKLNVSTSLSGMGSRLSWLFAPYGSTTGISWARFKPSKAFYNWFKGTYPDDPRLKVAFSNSYTTLSNSKKSYAYPNISYSATVNGVAQTIVDSLDYSKLADPTNPTIDEITAQNAKFAAVWTASTGSNEGWPFYAKYIDPNATAQLGNKQILVYRYADFLLLMADVNNELGNTAVAVSLINQVLTRARNSATPTSTYPENVSGSISQTALRDKIFNERLFELAGEPDNFYDVRRRGTEYFKHVLERNNNDHITAAFAGNSAVSLNTYKDRLFNNGTLSDDFLKKNLLEPIPQTELNTNTQITAGDQNFGY</sequence>
<dbReference type="SUPFAM" id="SSF48452">
    <property type="entry name" value="TPR-like"/>
    <property type="match status" value="1"/>
</dbReference>
<evidence type="ECO:0000259" key="7">
    <source>
        <dbReference type="Pfam" id="PF14322"/>
    </source>
</evidence>
<dbReference type="OrthoDB" id="636214at2"/>
<dbReference type="Pfam" id="PF07980">
    <property type="entry name" value="SusD_RagB"/>
    <property type="match status" value="1"/>
</dbReference>
<evidence type="ECO:0000256" key="5">
    <source>
        <dbReference type="ARBA" id="ARBA00023237"/>
    </source>
</evidence>
<evidence type="ECO:0000256" key="2">
    <source>
        <dbReference type="ARBA" id="ARBA00006275"/>
    </source>
</evidence>